<keyword evidence="2" id="KW-0238">DNA-binding</keyword>
<evidence type="ECO:0000313" key="6">
    <source>
        <dbReference type="Proteomes" id="UP000198862"/>
    </source>
</evidence>
<dbReference type="SUPFAM" id="SSF46955">
    <property type="entry name" value="Putative DNA-binding domain"/>
    <property type="match status" value="1"/>
</dbReference>
<evidence type="ECO:0000313" key="5">
    <source>
        <dbReference type="EMBL" id="SFC61597.1"/>
    </source>
</evidence>
<dbReference type="STRING" id="1123010.SAMN02745724_02113"/>
<dbReference type="Pfam" id="PF13411">
    <property type="entry name" value="MerR_1"/>
    <property type="match status" value="1"/>
</dbReference>
<sequence>MLIGELCRQTEMTKDTIRFYEKMGLLPQVKRRENGYKEYTLSDVKQLKLLKHSKELGFTLNEIKDLATLFRADNLDIKEMNQYLLKKEHEIDEKIKKLKAFKKEIKLTLEGQCMYKNMLF</sequence>
<dbReference type="EMBL" id="FOLO01000013">
    <property type="protein sequence ID" value="SFC61597.1"/>
    <property type="molecule type" value="Genomic_DNA"/>
</dbReference>
<dbReference type="RefSeq" id="WP_091983454.1">
    <property type="nucleotide sequence ID" value="NZ_FOLO01000013.1"/>
</dbReference>
<dbReference type="InterPro" id="IPR009061">
    <property type="entry name" value="DNA-bd_dom_put_sf"/>
</dbReference>
<keyword evidence="1" id="KW-0805">Transcription regulation</keyword>
<dbReference type="PANTHER" id="PTHR30204">
    <property type="entry name" value="REDOX-CYCLING DRUG-SENSING TRANSCRIPTIONAL ACTIVATOR SOXR"/>
    <property type="match status" value="1"/>
</dbReference>
<dbReference type="PRINTS" id="PR00040">
    <property type="entry name" value="HTHMERR"/>
</dbReference>
<accession>A0A1I1KLC6</accession>
<dbReference type="Proteomes" id="UP000198862">
    <property type="component" value="Unassembled WGS sequence"/>
</dbReference>
<dbReference type="InterPro" id="IPR000551">
    <property type="entry name" value="MerR-type_HTH_dom"/>
</dbReference>
<feature type="domain" description="HTH merR-type" evidence="4">
    <location>
        <begin position="1"/>
        <end position="69"/>
    </location>
</feature>
<dbReference type="GO" id="GO:0003677">
    <property type="term" value="F:DNA binding"/>
    <property type="evidence" value="ECO:0007669"/>
    <property type="project" value="UniProtKB-KW"/>
</dbReference>
<gene>
    <name evidence="5" type="ORF">SAMN02745724_02113</name>
</gene>
<organism evidence="5 6">
    <name type="scientific">Pseudoalteromonas denitrificans DSM 6059</name>
    <dbReference type="NCBI Taxonomy" id="1123010"/>
    <lineage>
        <taxon>Bacteria</taxon>
        <taxon>Pseudomonadati</taxon>
        <taxon>Pseudomonadota</taxon>
        <taxon>Gammaproteobacteria</taxon>
        <taxon>Alteromonadales</taxon>
        <taxon>Pseudoalteromonadaceae</taxon>
        <taxon>Pseudoalteromonas</taxon>
    </lineage>
</organism>
<dbReference type="GO" id="GO:0003700">
    <property type="term" value="F:DNA-binding transcription factor activity"/>
    <property type="evidence" value="ECO:0007669"/>
    <property type="project" value="InterPro"/>
</dbReference>
<dbReference type="PROSITE" id="PS50937">
    <property type="entry name" value="HTH_MERR_2"/>
    <property type="match status" value="1"/>
</dbReference>
<dbReference type="PANTHER" id="PTHR30204:SF94">
    <property type="entry name" value="HEAVY METAL-DEPENDENT TRANSCRIPTIONAL REGULATOR HI_0293-RELATED"/>
    <property type="match status" value="1"/>
</dbReference>
<proteinExistence type="predicted"/>
<name>A0A1I1KLC6_9GAMM</name>
<evidence type="ECO:0000259" key="4">
    <source>
        <dbReference type="PROSITE" id="PS50937"/>
    </source>
</evidence>
<evidence type="ECO:0000256" key="3">
    <source>
        <dbReference type="ARBA" id="ARBA00023163"/>
    </source>
</evidence>
<dbReference type="Gene3D" id="1.10.1660.10">
    <property type="match status" value="1"/>
</dbReference>
<dbReference type="AlphaFoldDB" id="A0A1I1KLC6"/>
<dbReference type="InterPro" id="IPR047057">
    <property type="entry name" value="MerR_fam"/>
</dbReference>
<evidence type="ECO:0000256" key="1">
    <source>
        <dbReference type="ARBA" id="ARBA00023015"/>
    </source>
</evidence>
<protein>
    <submittedName>
        <fullName evidence="5">MerR family transcriptional regulator, copper efflux regulator</fullName>
    </submittedName>
</protein>
<evidence type="ECO:0000256" key="2">
    <source>
        <dbReference type="ARBA" id="ARBA00023125"/>
    </source>
</evidence>
<keyword evidence="3" id="KW-0804">Transcription</keyword>
<keyword evidence="6" id="KW-1185">Reference proteome</keyword>
<reference evidence="5 6" key="1">
    <citation type="submission" date="2016-10" db="EMBL/GenBank/DDBJ databases">
        <authorList>
            <person name="de Groot N.N."/>
        </authorList>
    </citation>
    <scope>NUCLEOTIDE SEQUENCE [LARGE SCALE GENOMIC DNA]</scope>
    <source>
        <strain evidence="5 6">DSM 6059</strain>
    </source>
</reference>
<dbReference type="OrthoDB" id="9808480at2"/>
<dbReference type="SMART" id="SM00422">
    <property type="entry name" value="HTH_MERR"/>
    <property type="match status" value="1"/>
</dbReference>